<dbReference type="PANTHER" id="PTHR38926">
    <property type="entry name" value="F-BOX DOMAIN CONTAINING PROTEIN, EXPRESSED"/>
    <property type="match status" value="1"/>
</dbReference>
<dbReference type="Gene3D" id="1.20.1280.50">
    <property type="match status" value="1"/>
</dbReference>
<dbReference type="PANTHER" id="PTHR38926:SF2">
    <property type="entry name" value="F-BOX_LRR-REPEAT PROTEIN 21-RELATED"/>
    <property type="match status" value="1"/>
</dbReference>
<dbReference type="Gene3D" id="3.80.10.10">
    <property type="entry name" value="Ribonuclease Inhibitor"/>
    <property type="match status" value="1"/>
</dbReference>
<evidence type="ECO:0000313" key="4">
    <source>
        <dbReference type="Proteomes" id="UP001157006"/>
    </source>
</evidence>
<dbReference type="CDD" id="cd22164">
    <property type="entry name" value="F-box_AtSKIP19-like"/>
    <property type="match status" value="1"/>
</dbReference>
<dbReference type="Proteomes" id="UP001157006">
    <property type="component" value="Chromosome 2"/>
</dbReference>
<organism evidence="3 4">
    <name type="scientific">Vicia faba</name>
    <name type="common">Broad bean</name>
    <name type="synonym">Faba vulgaris</name>
    <dbReference type="NCBI Taxonomy" id="3906"/>
    <lineage>
        <taxon>Eukaryota</taxon>
        <taxon>Viridiplantae</taxon>
        <taxon>Streptophyta</taxon>
        <taxon>Embryophyta</taxon>
        <taxon>Tracheophyta</taxon>
        <taxon>Spermatophyta</taxon>
        <taxon>Magnoliopsida</taxon>
        <taxon>eudicotyledons</taxon>
        <taxon>Gunneridae</taxon>
        <taxon>Pentapetalae</taxon>
        <taxon>rosids</taxon>
        <taxon>fabids</taxon>
        <taxon>Fabales</taxon>
        <taxon>Fabaceae</taxon>
        <taxon>Papilionoideae</taxon>
        <taxon>50 kb inversion clade</taxon>
        <taxon>NPAAA clade</taxon>
        <taxon>Hologalegina</taxon>
        <taxon>IRL clade</taxon>
        <taxon>Fabeae</taxon>
        <taxon>Vicia</taxon>
    </lineage>
</organism>
<feature type="domain" description="F-box" evidence="1">
    <location>
        <begin position="23"/>
        <end position="67"/>
    </location>
</feature>
<feature type="domain" description="F-box/LRR-repeat protein 15/At3g58940/PEG3-like LRR" evidence="2">
    <location>
        <begin position="113"/>
        <end position="186"/>
    </location>
</feature>
<dbReference type="InterPro" id="IPR032675">
    <property type="entry name" value="LRR_dom_sf"/>
</dbReference>
<keyword evidence="4" id="KW-1185">Reference proteome</keyword>
<dbReference type="EMBL" id="OX451737">
    <property type="protein sequence ID" value="CAI8597202.1"/>
    <property type="molecule type" value="Genomic_DNA"/>
</dbReference>
<evidence type="ECO:0000259" key="1">
    <source>
        <dbReference type="Pfam" id="PF12937"/>
    </source>
</evidence>
<evidence type="ECO:0000313" key="3">
    <source>
        <dbReference type="EMBL" id="CAI8597202.1"/>
    </source>
</evidence>
<dbReference type="Pfam" id="PF12937">
    <property type="entry name" value="F-box-like"/>
    <property type="match status" value="1"/>
</dbReference>
<dbReference type="InterPro" id="IPR055411">
    <property type="entry name" value="LRR_FXL15/At3g58940/PEG3-like"/>
</dbReference>
<dbReference type="Pfam" id="PF24758">
    <property type="entry name" value="LRR_At5g56370"/>
    <property type="match status" value="1"/>
</dbReference>
<evidence type="ECO:0008006" key="5">
    <source>
        <dbReference type="Google" id="ProtNLM"/>
    </source>
</evidence>
<accession>A0AAV0ZHC6</accession>
<dbReference type="SUPFAM" id="SSF52047">
    <property type="entry name" value="RNI-like"/>
    <property type="match status" value="1"/>
</dbReference>
<name>A0AAV0ZHC6_VICFA</name>
<dbReference type="AlphaFoldDB" id="A0AAV0ZHC6"/>
<protein>
    <recommendedName>
        <fullName evidence="5">F-box domain-containing protein</fullName>
    </recommendedName>
</protein>
<dbReference type="InterPro" id="IPR001810">
    <property type="entry name" value="F-box_dom"/>
</dbReference>
<sequence>MVSSSRPIKVMKFEDLIQLVPNWLELPRELTSKILQLLGPVEIVRNACQVCPMWRNICRDPSMWKSIEMIKGFNSPYNLEKICMYVVDQGCDHVEEINVEYFATDELIKKIAERTTNLRRIRISKCLKISDKIFSDATKKFSLLEELELSFNNLNKDSLEAIGQNCPHLKTLKFNRAYKGIKCISYKGSKCNKEAFAIAKTMPGLKHLELWGNKLTNDGLVAILDGCLNLEFLDLRMCYNLVMFEDLEKRCDENIKYFRHPDEYIDEHDDDNDDHVKEYYCKCRDRDRKGIKRTKLTYMNFNKFR</sequence>
<proteinExistence type="predicted"/>
<reference evidence="3 4" key="1">
    <citation type="submission" date="2023-01" db="EMBL/GenBank/DDBJ databases">
        <authorList>
            <person name="Kreplak J."/>
        </authorList>
    </citation>
    <scope>NUCLEOTIDE SEQUENCE [LARGE SCALE GENOMIC DNA]</scope>
</reference>
<gene>
    <name evidence="3" type="ORF">VFH_II070560</name>
</gene>
<evidence type="ECO:0000259" key="2">
    <source>
        <dbReference type="Pfam" id="PF24758"/>
    </source>
</evidence>